<feature type="region of interest" description="Disordered" evidence="1">
    <location>
        <begin position="47"/>
        <end position="69"/>
    </location>
</feature>
<evidence type="ECO:0000256" key="1">
    <source>
        <dbReference type="SAM" id="MobiDB-lite"/>
    </source>
</evidence>
<dbReference type="SUPFAM" id="SSF48403">
    <property type="entry name" value="Ankyrin repeat"/>
    <property type="match status" value="1"/>
</dbReference>
<dbReference type="EMBL" id="KZ613567">
    <property type="protein sequence ID" value="PMD12093.1"/>
    <property type="molecule type" value="Genomic_DNA"/>
</dbReference>
<feature type="compositionally biased region" description="Polar residues" evidence="1">
    <location>
        <begin position="51"/>
        <end position="67"/>
    </location>
</feature>
<dbReference type="Gene3D" id="1.25.40.20">
    <property type="entry name" value="Ankyrin repeat-containing domain"/>
    <property type="match status" value="2"/>
</dbReference>
<reference evidence="2 3" key="1">
    <citation type="submission" date="2016-05" db="EMBL/GenBank/DDBJ databases">
        <title>A degradative enzymes factory behind the ericoid mycorrhizal symbiosis.</title>
        <authorList>
            <consortium name="DOE Joint Genome Institute"/>
            <person name="Martino E."/>
            <person name="Morin E."/>
            <person name="Grelet G."/>
            <person name="Kuo A."/>
            <person name="Kohler A."/>
            <person name="Daghino S."/>
            <person name="Barry K."/>
            <person name="Choi C."/>
            <person name="Cichocki N."/>
            <person name="Clum A."/>
            <person name="Copeland A."/>
            <person name="Hainaut M."/>
            <person name="Haridas S."/>
            <person name="Labutti K."/>
            <person name="Lindquist E."/>
            <person name="Lipzen A."/>
            <person name="Khouja H.-R."/>
            <person name="Murat C."/>
            <person name="Ohm R."/>
            <person name="Olson A."/>
            <person name="Spatafora J."/>
            <person name="Veneault-Fourrey C."/>
            <person name="Henrissat B."/>
            <person name="Grigoriev I."/>
            <person name="Martin F."/>
            <person name="Perotto S."/>
        </authorList>
    </citation>
    <scope>NUCLEOTIDE SEQUENCE [LARGE SCALE GENOMIC DNA]</scope>
    <source>
        <strain evidence="2 3">UAMH 7357</strain>
    </source>
</reference>
<dbReference type="Proteomes" id="UP000235672">
    <property type="component" value="Unassembled WGS sequence"/>
</dbReference>
<protein>
    <recommendedName>
        <fullName evidence="4">Ankyrin</fullName>
    </recommendedName>
</protein>
<dbReference type="OrthoDB" id="539213at2759"/>
<accession>A0A2J6PDM9</accession>
<evidence type="ECO:0000313" key="3">
    <source>
        <dbReference type="Proteomes" id="UP000235672"/>
    </source>
</evidence>
<gene>
    <name evidence="2" type="ORF">NA56DRAFT_713534</name>
</gene>
<evidence type="ECO:0008006" key="4">
    <source>
        <dbReference type="Google" id="ProtNLM"/>
    </source>
</evidence>
<proteinExistence type="predicted"/>
<name>A0A2J6PDM9_9HELO</name>
<dbReference type="InterPro" id="IPR036770">
    <property type="entry name" value="Ankyrin_rpt-contain_sf"/>
</dbReference>
<organism evidence="2 3">
    <name type="scientific">Hyaloscypha hepaticicola</name>
    <dbReference type="NCBI Taxonomy" id="2082293"/>
    <lineage>
        <taxon>Eukaryota</taxon>
        <taxon>Fungi</taxon>
        <taxon>Dikarya</taxon>
        <taxon>Ascomycota</taxon>
        <taxon>Pezizomycotina</taxon>
        <taxon>Leotiomycetes</taxon>
        <taxon>Helotiales</taxon>
        <taxon>Hyaloscyphaceae</taxon>
        <taxon>Hyaloscypha</taxon>
    </lineage>
</organism>
<keyword evidence="3" id="KW-1185">Reference proteome</keyword>
<sequence>MVASRQRDRELKLDTMSTFQSAVLLFLLETDHSLHMLVKDGSECDLPRPPTTCNIQPDPTSGSASSNNRRHDTMAMSICIANFLRAPGHKLFKQSQHFSTEPAASPTSEIFCYLRLVQSHYHIEMEGEDDLPARKRRAKANKLRGEEREAARSKCIDACEAGDIDQIRDIIRGRQLSQLDLDRIMHRTVCEGLLEPTRCFLEGGADAKRMPLPTPESCQSLEMLKLIADCGINYNSEKINILARATDHHEILDWLLDQGLDINRGGDRTVHEANKHGKAGKIYRNRTCEVLNVAAHHGDIDLFDHLVARGADPSRSNALHYAASCKNAVKATAMITHLIETHHLDPSASDSCGGLNELLDLPGGLALLKFGADPSNSIDEAIEEKQAPAVKILLEAGADCSKSFPRAVTTDFLEGAELCLQYGADPADGMTPEMRKLLDEWKAKRNVESADTELKARTATLEIGNQ</sequence>
<evidence type="ECO:0000313" key="2">
    <source>
        <dbReference type="EMBL" id="PMD12093.1"/>
    </source>
</evidence>
<dbReference type="AlphaFoldDB" id="A0A2J6PDM9"/>
<dbReference type="STRING" id="1745343.A0A2J6PDM9"/>